<dbReference type="GO" id="GO:0046872">
    <property type="term" value="F:metal ion binding"/>
    <property type="evidence" value="ECO:0007669"/>
    <property type="project" value="UniProtKB-KW"/>
</dbReference>
<name>A0A6V8LR58_9ACTN</name>
<dbReference type="EMBL" id="BLPG01000002">
    <property type="protein sequence ID" value="GFJ96607.1"/>
    <property type="molecule type" value="Genomic_DNA"/>
</dbReference>
<dbReference type="Pfam" id="PF02898">
    <property type="entry name" value="NO_synthase"/>
    <property type="match status" value="1"/>
</dbReference>
<keyword evidence="2" id="KW-0479">Metal-binding</keyword>
<dbReference type="AlphaFoldDB" id="A0A6V8LR58"/>
<accession>A0A6V8LR58</accession>
<gene>
    <name evidence="6" type="ORF">Prum_102490</name>
</gene>
<dbReference type="Gene3D" id="3.90.1230.10">
    <property type="entry name" value="Nitric Oxide Synthase, Chain A, domain 3"/>
    <property type="match status" value="2"/>
</dbReference>
<comment type="caution">
    <text evidence="6">The sequence shown here is derived from an EMBL/GenBank/DDBJ whole genome shotgun (WGS) entry which is preliminary data.</text>
</comment>
<dbReference type="InterPro" id="IPR036119">
    <property type="entry name" value="NOS_N_sf"/>
</dbReference>
<keyword evidence="7" id="KW-1185">Reference proteome</keyword>
<protein>
    <recommendedName>
        <fullName evidence="5">Nitric oxide synthase (NOS) domain-containing protein</fullName>
    </recommendedName>
</protein>
<evidence type="ECO:0000259" key="5">
    <source>
        <dbReference type="Pfam" id="PF02898"/>
    </source>
</evidence>
<evidence type="ECO:0000256" key="3">
    <source>
        <dbReference type="ARBA" id="ARBA00023002"/>
    </source>
</evidence>
<dbReference type="InterPro" id="IPR050607">
    <property type="entry name" value="NOS"/>
</dbReference>
<reference evidence="6 7" key="1">
    <citation type="submission" date="2020-03" db="EMBL/GenBank/DDBJ databases">
        <title>Whole genome shotgun sequence of Phytohabitans rumicis NBRC 108638.</title>
        <authorList>
            <person name="Komaki H."/>
            <person name="Tamura T."/>
        </authorList>
    </citation>
    <scope>NUCLEOTIDE SEQUENCE [LARGE SCALE GENOMIC DNA]</scope>
    <source>
        <strain evidence="6 7">NBRC 108638</strain>
    </source>
</reference>
<reference evidence="6 7" key="2">
    <citation type="submission" date="2020-03" db="EMBL/GenBank/DDBJ databases">
        <authorList>
            <person name="Ichikawa N."/>
            <person name="Kimura A."/>
            <person name="Kitahashi Y."/>
            <person name="Uohara A."/>
        </authorList>
    </citation>
    <scope>NUCLEOTIDE SEQUENCE [LARGE SCALE GENOMIC DNA]</scope>
    <source>
        <strain evidence="6 7">NBRC 108638</strain>
    </source>
</reference>
<keyword evidence="3" id="KW-0560">Oxidoreductase</keyword>
<dbReference type="Proteomes" id="UP000482960">
    <property type="component" value="Unassembled WGS sequence"/>
</dbReference>
<evidence type="ECO:0000256" key="2">
    <source>
        <dbReference type="ARBA" id="ARBA00022723"/>
    </source>
</evidence>
<keyword evidence="4" id="KW-0408">Iron</keyword>
<sequence>MKWYDVPADAVLEIPIRHPDLPWFEELELKWYANPALSEMALELGGLTYTCAPFTGWYLNTEIGARNFSDEDRYNKLPIVAEKMGLDTSSDRTMWKDRALVELTYAVMHSFDRAGVRMYDHHTAARHFVQYVEREERQGRTVPTDWSWVNPPLSSSTTPAFHRTFDAPDFDVRPNFVRQQRPEI</sequence>
<dbReference type="GO" id="GO:0004517">
    <property type="term" value="F:nitric-oxide synthase activity"/>
    <property type="evidence" value="ECO:0007669"/>
    <property type="project" value="InterPro"/>
</dbReference>
<dbReference type="InterPro" id="IPR004030">
    <property type="entry name" value="NOS_N"/>
</dbReference>
<keyword evidence="1" id="KW-0349">Heme</keyword>
<dbReference type="GO" id="GO:0006809">
    <property type="term" value="P:nitric oxide biosynthetic process"/>
    <property type="evidence" value="ECO:0007669"/>
    <property type="project" value="InterPro"/>
</dbReference>
<organism evidence="6 7">
    <name type="scientific">Phytohabitans rumicis</name>
    <dbReference type="NCBI Taxonomy" id="1076125"/>
    <lineage>
        <taxon>Bacteria</taxon>
        <taxon>Bacillati</taxon>
        <taxon>Actinomycetota</taxon>
        <taxon>Actinomycetes</taxon>
        <taxon>Micromonosporales</taxon>
        <taxon>Micromonosporaceae</taxon>
    </lineage>
</organism>
<evidence type="ECO:0000313" key="6">
    <source>
        <dbReference type="EMBL" id="GFJ96607.1"/>
    </source>
</evidence>
<dbReference type="InterPro" id="IPR044944">
    <property type="entry name" value="NOS_dom_3"/>
</dbReference>
<proteinExistence type="predicted"/>
<feature type="domain" description="Nitric oxide synthase (NOS)" evidence="5">
    <location>
        <begin position="2"/>
        <end position="182"/>
    </location>
</feature>
<dbReference type="SUPFAM" id="SSF56512">
    <property type="entry name" value="Nitric oxide (NO) synthase oxygenase domain"/>
    <property type="match status" value="1"/>
</dbReference>
<dbReference type="PANTHER" id="PTHR43410:SF1">
    <property type="entry name" value="NITRIC OXIDE SYNTHASE"/>
    <property type="match status" value="1"/>
</dbReference>
<evidence type="ECO:0000313" key="7">
    <source>
        <dbReference type="Proteomes" id="UP000482960"/>
    </source>
</evidence>
<evidence type="ECO:0000256" key="1">
    <source>
        <dbReference type="ARBA" id="ARBA00022617"/>
    </source>
</evidence>
<evidence type="ECO:0000256" key="4">
    <source>
        <dbReference type="ARBA" id="ARBA00023004"/>
    </source>
</evidence>
<dbReference type="PANTHER" id="PTHR43410">
    <property type="entry name" value="NITRIC OXIDE SYNTHASE OXYGENASE"/>
    <property type="match status" value="1"/>
</dbReference>